<feature type="transmembrane region" description="Helical" evidence="6">
    <location>
        <begin position="84"/>
        <end position="103"/>
    </location>
</feature>
<dbReference type="EMBL" id="QOVL01000011">
    <property type="protein sequence ID" value="RXG28494.1"/>
    <property type="molecule type" value="Genomic_DNA"/>
</dbReference>
<dbReference type="Proteomes" id="UP000290608">
    <property type="component" value="Unassembled WGS sequence"/>
</dbReference>
<dbReference type="PANTHER" id="PTHR42723:SF1">
    <property type="entry name" value="CHLOROPHYLL SYNTHASE, CHLOROPLASTIC"/>
    <property type="match status" value="1"/>
</dbReference>
<feature type="transmembrane region" description="Helical" evidence="6">
    <location>
        <begin position="282"/>
        <end position="301"/>
    </location>
</feature>
<feature type="transmembrane region" description="Helical" evidence="6">
    <location>
        <begin position="39"/>
        <end position="58"/>
    </location>
</feature>
<dbReference type="InterPro" id="IPR044878">
    <property type="entry name" value="UbiA_sf"/>
</dbReference>
<dbReference type="InterPro" id="IPR050475">
    <property type="entry name" value="Prenyltransferase_related"/>
</dbReference>
<feature type="transmembrane region" description="Helical" evidence="6">
    <location>
        <begin position="222"/>
        <end position="242"/>
    </location>
</feature>
<dbReference type="RefSeq" id="WP_073099870.1">
    <property type="nucleotide sequence ID" value="NZ_QOVL01000011.1"/>
</dbReference>
<evidence type="ECO:0000256" key="4">
    <source>
        <dbReference type="ARBA" id="ARBA00022989"/>
    </source>
</evidence>
<dbReference type="GO" id="GO:0016765">
    <property type="term" value="F:transferase activity, transferring alkyl or aryl (other than methyl) groups"/>
    <property type="evidence" value="ECO:0007669"/>
    <property type="project" value="InterPro"/>
</dbReference>
<name>A0A4Q0PKM6_9FLAO</name>
<dbReference type="GO" id="GO:0016020">
    <property type="term" value="C:membrane"/>
    <property type="evidence" value="ECO:0007669"/>
    <property type="project" value="UniProtKB-SubCell"/>
</dbReference>
<dbReference type="Pfam" id="PF01040">
    <property type="entry name" value="UbiA"/>
    <property type="match status" value="1"/>
</dbReference>
<keyword evidence="4 6" id="KW-1133">Transmembrane helix</keyword>
<accession>A0A4Q0PKM6</accession>
<evidence type="ECO:0000256" key="1">
    <source>
        <dbReference type="ARBA" id="ARBA00004141"/>
    </source>
</evidence>
<dbReference type="PANTHER" id="PTHR42723">
    <property type="entry name" value="CHLOROPHYLL SYNTHASE"/>
    <property type="match status" value="1"/>
</dbReference>
<protein>
    <submittedName>
        <fullName evidence="7">4-hydroxybenzoate polyprenyltransferase</fullName>
    </submittedName>
</protein>
<comment type="subcellular location">
    <subcellularLocation>
        <location evidence="1">Membrane</location>
        <topology evidence="1">Multi-pass membrane protein</topology>
    </subcellularLocation>
</comment>
<reference evidence="7 8" key="1">
    <citation type="submission" date="2018-07" db="EMBL/GenBank/DDBJ databases">
        <title>Leeuwenhoekiella genomics.</title>
        <authorList>
            <person name="Tahon G."/>
            <person name="Willems A."/>
        </authorList>
    </citation>
    <scope>NUCLEOTIDE SEQUENCE [LARGE SCALE GENOMIC DNA]</scope>
    <source>
        <strain evidence="7 8">LMG 1345</strain>
    </source>
</reference>
<organism evidence="7 8">
    <name type="scientific">Leeuwenhoekiella marinoflava</name>
    <dbReference type="NCBI Taxonomy" id="988"/>
    <lineage>
        <taxon>Bacteria</taxon>
        <taxon>Pseudomonadati</taxon>
        <taxon>Bacteroidota</taxon>
        <taxon>Flavobacteriia</taxon>
        <taxon>Flavobacteriales</taxon>
        <taxon>Flavobacteriaceae</taxon>
        <taxon>Leeuwenhoekiella</taxon>
    </lineage>
</organism>
<dbReference type="AlphaFoldDB" id="A0A4Q0PKM6"/>
<feature type="transmembrane region" description="Helical" evidence="6">
    <location>
        <begin position="248"/>
        <end position="270"/>
    </location>
</feature>
<dbReference type="InterPro" id="IPR000537">
    <property type="entry name" value="UbiA_prenyltransferase"/>
</dbReference>
<dbReference type="NCBIfam" id="NF009512">
    <property type="entry name" value="PRK12872.1-1"/>
    <property type="match status" value="1"/>
</dbReference>
<dbReference type="Gene3D" id="1.20.120.1780">
    <property type="entry name" value="UbiA prenyltransferase"/>
    <property type="match status" value="1"/>
</dbReference>
<evidence type="ECO:0000256" key="3">
    <source>
        <dbReference type="ARBA" id="ARBA00022692"/>
    </source>
</evidence>
<sequence>MTFFKFIRYKNLLLIVLTQILVHYGFLKALNLPTALSHFNFALLLIATVLIAAAGYVINDINDVVSDRINKPTKTYIPSSFSESFAFTIYLALNIAGVGIGFLMCYSMDLTNFATLFVLISALLYVYANFLKQLIIIGNLVVSIAVASSIFIVIIFDMLPLLNRFQQELITPMSILRDYGIFALMLNFLREIIKDIEDTNGDHAAGIQSLPIVLGLERTAKLSAYIAVIYIFTILGYIYAYLQANVWTSIYLVAAVVVPLVFFCIKARYADKQIHYTFLSKLLKLIMLLGIVSLGVLTLTLKF</sequence>
<evidence type="ECO:0000313" key="8">
    <source>
        <dbReference type="Proteomes" id="UP000290608"/>
    </source>
</evidence>
<dbReference type="CDD" id="cd13961">
    <property type="entry name" value="PT_UbiA_DGGGPS"/>
    <property type="match status" value="1"/>
</dbReference>
<keyword evidence="5 6" id="KW-0472">Membrane</keyword>
<evidence type="ECO:0000256" key="6">
    <source>
        <dbReference type="SAM" id="Phobius"/>
    </source>
</evidence>
<dbReference type="Gene3D" id="1.10.357.140">
    <property type="entry name" value="UbiA prenyltransferase"/>
    <property type="match status" value="1"/>
</dbReference>
<evidence type="ECO:0000256" key="5">
    <source>
        <dbReference type="ARBA" id="ARBA00023136"/>
    </source>
</evidence>
<feature type="transmembrane region" description="Helical" evidence="6">
    <location>
        <begin position="110"/>
        <end position="128"/>
    </location>
</feature>
<evidence type="ECO:0000256" key="2">
    <source>
        <dbReference type="ARBA" id="ARBA00022475"/>
    </source>
</evidence>
<keyword evidence="3 6" id="KW-0812">Transmembrane</keyword>
<keyword evidence="2" id="KW-1003">Cell membrane</keyword>
<dbReference type="STRING" id="1122159.SAMN02745246_02784"/>
<feature type="transmembrane region" description="Helical" evidence="6">
    <location>
        <begin position="134"/>
        <end position="156"/>
    </location>
</feature>
<proteinExistence type="predicted"/>
<gene>
    <name evidence="7" type="ORF">DSL99_2496</name>
</gene>
<comment type="caution">
    <text evidence="7">The sequence shown here is derived from an EMBL/GenBank/DDBJ whole genome shotgun (WGS) entry which is preliminary data.</text>
</comment>
<keyword evidence="7" id="KW-0808">Transferase</keyword>
<evidence type="ECO:0000313" key="7">
    <source>
        <dbReference type="EMBL" id="RXG28494.1"/>
    </source>
</evidence>